<reference evidence="1" key="2">
    <citation type="submission" date="2025-08" db="UniProtKB">
        <authorList>
            <consortium name="Ensembl"/>
        </authorList>
    </citation>
    <scope>IDENTIFICATION</scope>
</reference>
<organism evidence="1 2">
    <name type="scientific">Canis lupus familiaris</name>
    <name type="common">Dog</name>
    <name type="synonym">Canis familiaris</name>
    <dbReference type="NCBI Taxonomy" id="9615"/>
    <lineage>
        <taxon>Eukaryota</taxon>
        <taxon>Metazoa</taxon>
        <taxon>Chordata</taxon>
        <taxon>Craniata</taxon>
        <taxon>Vertebrata</taxon>
        <taxon>Euteleostomi</taxon>
        <taxon>Mammalia</taxon>
        <taxon>Eutheria</taxon>
        <taxon>Laurasiatheria</taxon>
        <taxon>Carnivora</taxon>
        <taxon>Caniformia</taxon>
        <taxon>Canidae</taxon>
        <taxon>Canis</taxon>
    </lineage>
</organism>
<accession>A0A8C0MMW9</accession>
<dbReference type="Ensembl" id="ENSCAFT00030016246.1">
    <property type="protein sequence ID" value="ENSCAFP00030014183.1"/>
    <property type="gene ID" value="ENSCAFG00030008787.1"/>
</dbReference>
<protein>
    <submittedName>
        <fullName evidence="1">Uncharacterized protein</fullName>
    </submittedName>
</protein>
<dbReference type="AlphaFoldDB" id="A0A8C0MMW9"/>
<evidence type="ECO:0000313" key="2">
    <source>
        <dbReference type="Proteomes" id="UP000694429"/>
    </source>
</evidence>
<reference evidence="1" key="1">
    <citation type="submission" date="2019-03" db="EMBL/GenBank/DDBJ databases">
        <authorList>
            <person name="Warren W.C."/>
            <person name="Johnson G.S."/>
        </authorList>
    </citation>
    <scope>NUCLEOTIDE SEQUENCE [LARGE SCALE GENOMIC DNA]</scope>
    <source>
        <strain evidence="1">Basenji</strain>
    </source>
</reference>
<evidence type="ECO:0000313" key="1">
    <source>
        <dbReference type="Ensembl" id="ENSCAFP00030014183.1"/>
    </source>
</evidence>
<dbReference type="Proteomes" id="UP000694429">
    <property type="component" value="Chromosome 34"/>
</dbReference>
<proteinExistence type="predicted"/>
<name>A0A8C0MMW9_CANLF</name>
<sequence>MLLAGMENETTTLENIWRFPQKLNITLNHLSMVKLGDGHLNNSLDSAVRHWYFPFCEHIKSGMRPGKKVLVVGIVVLKPQRWKFFVNTHVSECLWMGTNFFIFTTAFKHHLQLRP</sequence>